<keyword evidence="5" id="KW-0813">Transport</keyword>
<evidence type="ECO:0000256" key="8">
    <source>
        <dbReference type="SAM" id="SignalP"/>
    </source>
</evidence>
<dbReference type="CDD" id="cd14748">
    <property type="entry name" value="PBP2_UgpB"/>
    <property type="match status" value="1"/>
</dbReference>
<dbReference type="PANTHER" id="PTHR43649">
    <property type="entry name" value="ARABINOSE-BINDING PROTEIN-RELATED"/>
    <property type="match status" value="1"/>
</dbReference>
<evidence type="ECO:0000256" key="3">
    <source>
        <dbReference type="ARBA" id="ARBA00011557"/>
    </source>
</evidence>
<dbReference type="PROSITE" id="PS01037">
    <property type="entry name" value="SBP_BACTERIAL_1"/>
    <property type="match status" value="1"/>
</dbReference>
<protein>
    <recommendedName>
        <fullName evidence="4">sn-glycerol-3-phosphate-binding periplasmic protein UgpB</fullName>
    </recommendedName>
</protein>
<dbReference type="Pfam" id="PF13416">
    <property type="entry name" value="SBP_bac_8"/>
    <property type="match status" value="1"/>
</dbReference>
<evidence type="ECO:0000256" key="6">
    <source>
        <dbReference type="ARBA" id="ARBA00022729"/>
    </source>
</evidence>
<name>A0AB38YF41_9GAMM</name>
<evidence type="ECO:0000313" key="9">
    <source>
        <dbReference type="EMBL" id="WLD57966.1"/>
    </source>
</evidence>
<accession>A0AB38YF41</accession>
<comment type="similarity">
    <text evidence="2">Belongs to the bacterial solute-binding protein 1 family.</text>
</comment>
<dbReference type="InterPro" id="IPR006061">
    <property type="entry name" value="SBP_1_CS"/>
</dbReference>
<dbReference type="InterPro" id="IPR006059">
    <property type="entry name" value="SBP"/>
</dbReference>
<evidence type="ECO:0000256" key="5">
    <source>
        <dbReference type="ARBA" id="ARBA00022448"/>
    </source>
</evidence>
<keyword evidence="6 8" id="KW-0732">Signal</keyword>
<comment type="subcellular location">
    <subcellularLocation>
        <location evidence="1">Periplasm</location>
    </subcellularLocation>
</comment>
<evidence type="ECO:0000256" key="7">
    <source>
        <dbReference type="ARBA" id="ARBA00022764"/>
    </source>
</evidence>
<dbReference type="PANTHER" id="PTHR43649:SF31">
    <property type="entry name" value="SN-GLYCEROL-3-PHOSPHATE-BINDING PERIPLASMIC PROTEIN UGPB"/>
    <property type="match status" value="1"/>
</dbReference>
<dbReference type="Gene3D" id="3.40.190.10">
    <property type="entry name" value="Periplasmic binding protein-like II"/>
    <property type="match status" value="2"/>
</dbReference>
<dbReference type="RefSeq" id="WP_304995249.1">
    <property type="nucleotide sequence ID" value="NZ_CP101717.1"/>
</dbReference>
<comment type="subunit">
    <text evidence="3">The complex is composed of two ATP-binding proteins (UgpC), two transmembrane proteins (UgpA and UgpE) and a solute-binding protein (UgpB).</text>
</comment>
<reference evidence="9" key="1">
    <citation type="submission" date="2022-07" db="EMBL/GenBank/DDBJ databases">
        <title>Complete genome sequence of Salinispirillum sp. LH10-3-1 capable of multiple carbohydrate inversion isolated from a soda lake.</title>
        <authorList>
            <person name="Liu J."/>
            <person name="Zhai Y."/>
            <person name="Zhang H."/>
            <person name="Yang H."/>
            <person name="Qu J."/>
            <person name="Li J."/>
        </authorList>
    </citation>
    <scope>NUCLEOTIDE SEQUENCE</scope>
    <source>
        <strain evidence="9">LH 10-3-1</strain>
    </source>
</reference>
<dbReference type="InterPro" id="IPR050490">
    <property type="entry name" value="Bact_solute-bd_prot1"/>
</dbReference>
<feature type="chain" id="PRO_5044269805" description="sn-glycerol-3-phosphate-binding periplasmic protein UgpB" evidence="8">
    <location>
        <begin position="21"/>
        <end position="433"/>
    </location>
</feature>
<dbReference type="GO" id="GO:0042597">
    <property type="term" value="C:periplasmic space"/>
    <property type="evidence" value="ECO:0007669"/>
    <property type="project" value="UniProtKB-SubCell"/>
</dbReference>
<keyword evidence="7" id="KW-0574">Periplasm</keyword>
<feature type="signal peptide" evidence="8">
    <location>
        <begin position="1"/>
        <end position="20"/>
    </location>
</feature>
<sequence>MKKTLIAAVVATLSAAPAMATTEIQFWHAMGGALGERTEEVVAGFNASQSEFRVNASYRGNYNDTMTGAIAAFRSRQQPAIVQVYEVGTATMMAAEGAIYPAYQLMEQHGRNFNPDNYLSSVTGYYADQNGNMLSMPFNSSTPVLYYNKEAFAKAGLPDRGPRTWNEMEEFGQALLSAGYACGFTTAWQSWIHLENLSARHDVPFATNMNGFGGLDTELTFNGPVQVAHVERMGQWQRDGIFSYSGRTNEGSAKFYSQECGMYTESSAGLAGINANAQFEFGVSQLPYWDNVIETPQNTIIGGATLWTLRGHDEDTYRAVAAFYDYLAVPEVQAAWHQVTGYLPITYSAIELSERQNFYAENPGSDTSIKQMTSVEPTDNSMGVRLGNFPQIRGIIDESLESVWNGSATAQQALDRAVQRGNEQLRRFERANR</sequence>
<dbReference type="NCBIfam" id="NF008211">
    <property type="entry name" value="PRK10974.1"/>
    <property type="match status" value="1"/>
</dbReference>
<organism evidence="9">
    <name type="scientific">Salinispirillum sp. LH 10-3-1</name>
    <dbReference type="NCBI Taxonomy" id="2952525"/>
    <lineage>
        <taxon>Bacteria</taxon>
        <taxon>Pseudomonadati</taxon>
        <taxon>Pseudomonadota</taxon>
        <taxon>Gammaproteobacteria</taxon>
        <taxon>Oceanospirillales</taxon>
        <taxon>Saccharospirillaceae</taxon>
        <taxon>Salinispirillum</taxon>
    </lineage>
</organism>
<evidence type="ECO:0000256" key="1">
    <source>
        <dbReference type="ARBA" id="ARBA00004418"/>
    </source>
</evidence>
<dbReference type="AlphaFoldDB" id="A0AB38YF41"/>
<dbReference type="GO" id="GO:0055085">
    <property type="term" value="P:transmembrane transport"/>
    <property type="evidence" value="ECO:0007669"/>
    <property type="project" value="InterPro"/>
</dbReference>
<evidence type="ECO:0000256" key="2">
    <source>
        <dbReference type="ARBA" id="ARBA00008520"/>
    </source>
</evidence>
<proteinExistence type="inferred from homology"/>
<evidence type="ECO:0000256" key="4">
    <source>
        <dbReference type="ARBA" id="ARBA00017470"/>
    </source>
</evidence>
<dbReference type="EMBL" id="CP101717">
    <property type="protein sequence ID" value="WLD57966.1"/>
    <property type="molecule type" value="Genomic_DNA"/>
</dbReference>
<gene>
    <name evidence="9" type="primary">ugpB</name>
    <name evidence="9" type="ORF">NFC81_14810</name>
</gene>
<dbReference type="SUPFAM" id="SSF53850">
    <property type="entry name" value="Periplasmic binding protein-like II"/>
    <property type="match status" value="1"/>
</dbReference>